<dbReference type="GO" id="GO:0043709">
    <property type="term" value="P:cell adhesion involved in single-species biofilm formation"/>
    <property type="evidence" value="ECO:0007669"/>
    <property type="project" value="TreeGrafter"/>
</dbReference>
<dbReference type="GO" id="GO:0052621">
    <property type="term" value="F:diguanylate cyclase activity"/>
    <property type="evidence" value="ECO:0007669"/>
    <property type="project" value="TreeGrafter"/>
</dbReference>
<dbReference type="InterPro" id="IPR029787">
    <property type="entry name" value="Nucleotide_cyclase"/>
</dbReference>
<dbReference type="InterPro" id="IPR050469">
    <property type="entry name" value="Diguanylate_Cyclase"/>
</dbReference>
<dbReference type="AlphaFoldDB" id="A0A916Z4G1"/>
<dbReference type="GO" id="GO:0005886">
    <property type="term" value="C:plasma membrane"/>
    <property type="evidence" value="ECO:0007669"/>
    <property type="project" value="TreeGrafter"/>
</dbReference>
<accession>A0A916Z4G1</accession>
<sequence length="555" mass="63269">MGLMTWLDFVSFLLLFILFVYVIATNVITQLHKVYLFFHFSMMIWPLGQVAVHMTDNPQLQQICINISFVGLSMLCFGWLLFTKYLTNHKLMLSPRDFLLLLVPSVIVVAGIIWNPNEGFMSAVQGRYEYRQYGLIFWLMAVMLIAYFLYSMKLLARAYQTDVPPSDRAQIGNALTGIGVFVCFTLLDLLINVVLARWLPVVPGLTSLGIVIADIYFVFSIQKHGMFDLVNIAQQDVADTLSVGVIVMDEQNVVIEKNSVVDSMFELTVGVRLDMVKLLQSVEDSGNFDTFLEMYRLHPGERIHTEIRVAEAGRMVYLSMHVAPVVVNQQIVGRVITVQDLTELTRLVEESNRQNEALQTRSRALLMMQDELYQANLKLELMAITDSLTGCYNRRYLMQHLEHEVVMNRRDQIPFALFLFDIDLFKTVNDTYGHLVGDEVIKNTSDVVRNMLRPEDMFARYGGEEFTIYLPRTTKEEAEELAHRIRSAVEHNEIETGKGHALVSVTISMGVLAVDPQPSSCLEDGESYVHEMFVKVDKALYEAKENGRNQLAVVQ</sequence>
<proteinExistence type="predicted"/>
<dbReference type="Gene3D" id="3.30.450.20">
    <property type="entry name" value="PAS domain"/>
    <property type="match status" value="1"/>
</dbReference>
<dbReference type="FunFam" id="3.30.70.270:FF:000001">
    <property type="entry name" value="Diguanylate cyclase domain protein"/>
    <property type="match status" value="1"/>
</dbReference>
<dbReference type="EMBL" id="BMHP01000002">
    <property type="protein sequence ID" value="GGD75787.1"/>
    <property type="molecule type" value="Genomic_DNA"/>
</dbReference>
<name>A0A916Z4G1_9BACL</name>
<dbReference type="InterPro" id="IPR031621">
    <property type="entry name" value="HisKA_7TM"/>
</dbReference>
<keyword evidence="1" id="KW-0472">Membrane</keyword>
<feature type="domain" description="GGDEF" evidence="2">
    <location>
        <begin position="413"/>
        <end position="555"/>
    </location>
</feature>
<evidence type="ECO:0000256" key="1">
    <source>
        <dbReference type="SAM" id="Phobius"/>
    </source>
</evidence>
<feature type="transmembrane region" description="Helical" evidence="1">
    <location>
        <begin position="6"/>
        <end position="24"/>
    </location>
</feature>
<dbReference type="SUPFAM" id="SSF55073">
    <property type="entry name" value="Nucleotide cyclase"/>
    <property type="match status" value="1"/>
</dbReference>
<dbReference type="PROSITE" id="PS50887">
    <property type="entry name" value="GGDEF"/>
    <property type="match status" value="1"/>
</dbReference>
<dbReference type="Pfam" id="PF00990">
    <property type="entry name" value="GGDEF"/>
    <property type="match status" value="1"/>
</dbReference>
<protein>
    <submittedName>
        <fullName evidence="3">GGDEF domain-containing protein</fullName>
    </submittedName>
</protein>
<evidence type="ECO:0000259" key="2">
    <source>
        <dbReference type="PROSITE" id="PS50887"/>
    </source>
</evidence>
<feature type="transmembrane region" description="Helical" evidence="1">
    <location>
        <begin position="60"/>
        <end position="86"/>
    </location>
</feature>
<dbReference type="InterPro" id="IPR000160">
    <property type="entry name" value="GGDEF_dom"/>
</dbReference>
<keyword evidence="1" id="KW-0812">Transmembrane</keyword>
<dbReference type="CDD" id="cd01949">
    <property type="entry name" value="GGDEF"/>
    <property type="match status" value="1"/>
</dbReference>
<keyword evidence="1" id="KW-1133">Transmembrane helix</keyword>
<dbReference type="Pfam" id="PF16927">
    <property type="entry name" value="HisKA_7TM"/>
    <property type="match status" value="1"/>
</dbReference>
<dbReference type="SMART" id="SM00267">
    <property type="entry name" value="GGDEF"/>
    <property type="match status" value="1"/>
</dbReference>
<comment type="caution">
    <text evidence="3">The sequence shown here is derived from an EMBL/GenBank/DDBJ whole genome shotgun (WGS) entry which is preliminary data.</text>
</comment>
<feature type="transmembrane region" description="Helical" evidence="1">
    <location>
        <begin position="36"/>
        <end position="54"/>
    </location>
</feature>
<dbReference type="InterPro" id="IPR043128">
    <property type="entry name" value="Rev_trsase/Diguanyl_cyclase"/>
</dbReference>
<gene>
    <name evidence="3" type="ORF">GCM10010911_37240</name>
</gene>
<keyword evidence="4" id="KW-1185">Reference proteome</keyword>
<feature type="transmembrane region" description="Helical" evidence="1">
    <location>
        <begin position="98"/>
        <end position="115"/>
    </location>
</feature>
<dbReference type="PANTHER" id="PTHR45138:SF9">
    <property type="entry name" value="DIGUANYLATE CYCLASE DGCM-RELATED"/>
    <property type="match status" value="1"/>
</dbReference>
<dbReference type="NCBIfam" id="TIGR00254">
    <property type="entry name" value="GGDEF"/>
    <property type="match status" value="1"/>
</dbReference>
<reference evidence="3" key="2">
    <citation type="submission" date="2020-09" db="EMBL/GenBank/DDBJ databases">
        <authorList>
            <person name="Sun Q."/>
            <person name="Zhou Y."/>
        </authorList>
    </citation>
    <scope>NUCLEOTIDE SEQUENCE</scope>
    <source>
        <strain evidence="3">CGMCC 1.15178</strain>
    </source>
</reference>
<feature type="transmembrane region" description="Helical" evidence="1">
    <location>
        <begin position="173"/>
        <end position="195"/>
    </location>
</feature>
<dbReference type="Proteomes" id="UP000612456">
    <property type="component" value="Unassembled WGS sequence"/>
</dbReference>
<feature type="transmembrane region" description="Helical" evidence="1">
    <location>
        <begin position="135"/>
        <end position="152"/>
    </location>
</feature>
<feature type="transmembrane region" description="Helical" evidence="1">
    <location>
        <begin position="201"/>
        <end position="219"/>
    </location>
</feature>
<dbReference type="PANTHER" id="PTHR45138">
    <property type="entry name" value="REGULATORY COMPONENTS OF SENSORY TRANSDUCTION SYSTEM"/>
    <property type="match status" value="1"/>
</dbReference>
<evidence type="ECO:0000313" key="3">
    <source>
        <dbReference type="EMBL" id="GGD75787.1"/>
    </source>
</evidence>
<evidence type="ECO:0000313" key="4">
    <source>
        <dbReference type="Proteomes" id="UP000612456"/>
    </source>
</evidence>
<reference evidence="3" key="1">
    <citation type="journal article" date="2014" name="Int. J. Syst. Evol. Microbiol.">
        <title>Complete genome sequence of Corynebacterium casei LMG S-19264T (=DSM 44701T), isolated from a smear-ripened cheese.</title>
        <authorList>
            <consortium name="US DOE Joint Genome Institute (JGI-PGF)"/>
            <person name="Walter F."/>
            <person name="Albersmeier A."/>
            <person name="Kalinowski J."/>
            <person name="Ruckert C."/>
        </authorList>
    </citation>
    <scope>NUCLEOTIDE SEQUENCE</scope>
    <source>
        <strain evidence="3">CGMCC 1.15178</strain>
    </source>
</reference>
<organism evidence="3 4">
    <name type="scientific">Paenibacillus nasutitermitis</name>
    <dbReference type="NCBI Taxonomy" id="1652958"/>
    <lineage>
        <taxon>Bacteria</taxon>
        <taxon>Bacillati</taxon>
        <taxon>Bacillota</taxon>
        <taxon>Bacilli</taxon>
        <taxon>Bacillales</taxon>
        <taxon>Paenibacillaceae</taxon>
        <taxon>Paenibacillus</taxon>
    </lineage>
</organism>
<dbReference type="GO" id="GO:1902201">
    <property type="term" value="P:negative regulation of bacterial-type flagellum-dependent cell motility"/>
    <property type="evidence" value="ECO:0007669"/>
    <property type="project" value="TreeGrafter"/>
</dbReference>
<dbReference type="Gene3D" id="3.30.70.270">
    <property type="match status" value="1"/>
</dbReference>